<dbReference type="Gene3D" id="3.90.550.10">
    <property type="entry name" value="Spore Coat Polysaccharide Biosynthesis Protein SpsA, Chain A"/>
    <property type="match status" value="1"/>
</dbReference>
<evidence type="ECO:0000313" key="4">
    <source>
        <dbReference type="EMBL" id="GGD94148.1"/>
    </source>
</evidence>
<dbReference type="SUPFAM" id="SSF53448">
    <property type="entry name" value="Nucleotide-diphospho-sugar transferases"/>
    <property type="match status" value="1"/>
</dbReference>
<reference evidence="4" key="1">
    <citation type="journal article" date="2014" name="Int. J. Syst. Evol. Microbiol.">
        <title>Complete genome sequence of Corynebacterium casei LMG S-19264T (=DSM 44701T), isolated from a smear-ripened cheese.</title>
        <authorList>
            <consortium name="US DOE Joint Genome Institute (JGI-PGF)"/>
            <person name="Walter F."/>
            <person name="Albersmeier A."/>
            <person name="Kalinowski J."/>
            <person name="Ruckert C."/>
        </authorList>
    </citation>
    <scope>NUCLEOTIDE SEQUENCE</scope>
    <source>
        <strain evidence="4">CGMCC 1.15178</strain>
    </source>
</reference>
<evidence type="ECO:0000256" key="2">
    <source>
        <dbReference type="SAM" id="MobiDB-lite"/>
    </source>
</evidence>
<comment type="caution">
    <text evidence="4">The sequence shown here is derived from an EMBL/GenBank/DDBJ whole genome shotgun (WGS) entry which is preliminary data.</text>
</comment>
<dbReference type="InterPro" id="IPR019734">
    <property type="entry name" value="TPR_rpt"/>
</dbReference>
<dbReference type="PROSITE" id="PS50005">
    <property type="entry name" value="TPR"/>
    <property type="match status" value="1"/>
</dbReference>
<dbReference type="EMBL" id="BMHP01000007">
    <property type="protein sequence ID" value="GGD94148.1"/>
    <property type="molecule type" value="Genomic_DNA"/>
</dbReference>
<dbReference type="InterPro" id="IPR001173">
    <property type="entry name" value="Glyco_trans_2-like"/>
</dbReference>
<dbReference type="SMART" id="SM00028">
    <property type="entry name" value="TPR"/>
    <property type="match status" value="2"/>
</dbReference>
<dbReference type="Proteomes" id="UP000612456">
    <property type="component" value="Unassembled WGS sequence"/>
</dbReference>
<dbReference type="SUPFAM" id="SSF48452">
    <property type="entry name" value="TPR-like"/>
    <property type="match status" value="1"/>
</dbReference>
<sequence length="485" mass="54889">MNQPENMTERPANGLKSHHEPDDIRLALEMREYKRAEELTVQVLQGNRLAAQIWVYLGEALLHQGCGDAASRAFERAWLLDPQAQWVEAAHKALSGLQRGPVRRSVDALLDVKPVTVAAAVMARNEARCIERCVQSLIHAVDEIVIIDSGSTDGTVELVEHLPKVRVIRNMQLHDDFAGKRNSGLAHLQSDWVLWVDADEWLFEEDVQAVREAASLFHESTEPTVLNICQVNYIADRESRDYSLPRMFPLHRDLHYYGRVHEQVVIQGQDMYAGGISRQAVRIRLHHDGYEPGIMQHKQKLARNLKLLQKAVEEEPGNPGWLLFYGRETLGSGDTDKALELFVEAERAAQDTPNFGRLSEVLMFMNRIYMSRKDYDSAEAVCMRAIQADSQFPDARYHLAQAQMRKAVALLQAAEQNLKQSKAGFQTYRGNVTADASILDWRADLSLADLAALTGKTAEAKARYGKIARRHPELEKVKRKLARME</sequence>
<dbReference type="InterPro" id="IPR029044">
    <property type="entry name" value="Nucleotide-diphossugar_trans"/>
</dbReference>
<dbReference type="Pfam" id="PF00535">
    <property type="entry name" value="Glycos_transf_2"/>
    <property type="match status" value="1"/>
</dbReference>
<dbReference type="PANTHER" id="PTHR43630">
    <property type="entry name" value="POLY-BETA-1,6-N-ACETYL-D-GLUCOSAMINE SYNTHASE"/>
    <property type="match status" value="1"/>
</dbReference>
<accession>A0A917E1V7</accession>
<organism evidence="4 5">
    <name type="scientific">Paenibacillus nasutitermitis</name>
    <dbReference type="NCBI Taxonomy" id="1652958"/>
    <lineage>
        <taxon>Bacteria</taxon>
        <taxon>Bacillati</taxon>
        <taxon>Bacillota</taxon>
        <taxon>Bacilli</taxon>
        <taxon>Bacillales</taxon>
        <taxon>Paenibacillaceae</taxon>
        <taxon>Paenibacillus</taxon>
    </lineage>
</organism>
<keyword evidence="1" id="KW-0802">TPR repeat</keyword>
<protein>
    <recommendedName>
        <fullName evidence="3">Glycosyltransferase 2-like domain-containing protein</fullName>
    </recommendedName>
</protein>
<dbReference type="PANTHER" id="PTHR43630:SF2">
    <property type="entry name" value="GLYCOSYLTRANSFERASE"/>
    <property type="match status" value="1"/>
</dbReference>
<evidence type="ECO:0000256" key="1">
    <source>
        <dbReference type="PROSITE-ProRule" id="PRU00339"/>
    </source>
</evidence>
<name>A0A917E1V7_9BACL</name>
<dbReference type="AlphaFoldDB" id="A0A917E1V7"/>
<dbReference type="InterPro" id="IPR011990">
    <property type="entry name" value="TPR-like_helical_dom_sf"/>
</dbReference>
<reference evidence="4" key="2">
    <citation type="submission" date="2020-09" db="EMBL/GenBank/DDBJ databases">
        <authorList>
            <person name="Sun Q."/>
            <person name="Zhou Y."/>
        </authorList>
    </citation>
    <scope>NUCLEOTIDE SEQUENCE</scope>
    <source>
        <strain evidence="4">CGMCC 1.15178</strain>
    </source>
</reference>
<gene>
    <name evidence="4" type="ORF">GCM10010911_61050</name>
</gene>
<feature type="repeat" description="TPR" evidence="1">
    <location>
        <begin position="51"/>
        <end position="84"/>
    </location>
</feature>
<evidence type="ECO:0000313" key="5">
    <source>
        <dbReference type="Proteomes" id="UP000612456"/>
    </source>
</evidence>
<keyword evidence="5" id="KW-1185">Reference proteome</keyword>
<dbReference type="Gene3D" id="1.25.40.10">
    <property type="entry name" value="Tetratricopeptide repeat domain"/>
    <property type="match status" value="2"/>
</dbReference>
<proteinExistence type="predicted"/>
<feature type="domain" description="Glycosyltransferase 2-like" evidence="3">
    <location>
        <begin position="121"/>
        <end position="214"/>
    </location>
</feature>
<dbReference type="RefSeq" id="WP_188998210.1">
    <property type="nucleotide sequence ID" value="NZ_BMHP01000007.1"/>
</dbReference>
<evidence type="ECO:0000259" key="3">
    <source>
        <dbReference type="Pfam" id="PF00535"/>
    </source>
</evidence>
<feature type="region of interest" description="Disordered" evidence="2">
    <location>
        <begin position="1"/>
        <end position="21"/>
    </location>
</feature>
<dbReference type="CDD" id="cd02511">
    <property type="entry name" value="Beta4Glucosyltransferase"/>
    <property type="match status" value="1"/>
</dbReference>